<name>A0A851GPI0_9BACT</name>
<dbReference type="SUPFAM" id="SSF53383">
    <property type="entry name" value="PLP-dependent transferases"/>
    <property type="match status" value="1"/>
</dbReference>
<gene>
    <name evidence="8" type="ORF">HW115_14985</name>
</gene>
<feature type="domain" description="Aminotransferase class I/classII large" evidence="7">
    <location>
        <begin position="27"/>
        <end position="392"/>
    </location>
</feature>
<dbReference type="GO" id="GO:0042802">
    <property type="term" value="F:identical protein binding"/>
    <property type="evidence" value="ECO:0007669"/>
    <property type="project" value="TreeGrafter"/>
</dbReference>
<organism evidence="8 9">
    <name type="scientific">Oceaniferula marina</name>
    <dbReference type="NCBI Taxonomy" id="2748318"/>
    <lineage>
        <taxon>Bacteria</taxon>
        <taxon>Pseudomonadati</taxon>
        <taxon>Verrucomicrobiota</taxon>
        <taxon>Verrucomicrobiia</taxon>
        <taxon>Verrucomicrobiales</taxon>
        <taxon>Verrucomicrobiaceae</taxon>
        <taxon>Oceaniferula</taxon>
    </lineage>
</organism>
<dbReference type="PANTHER" id="PTHR11879:SF22">
    <property type="entry name" value="ASPARTATE AMINOTRANSFERASE, MITOCHONDRIAL"/>
    <property type="match status" value="1"/>
</dbReference>
<dbReference type="InterPro" id="IPR015422">
    <property type="entry name" value="PyrdxlP-dep_Trfase_small"/>
</dbReference>
<evidence type="ECO:0000313" key="8">
    <source>
        <dbReference type="EMBL" id="NWK56927.1"/>
    </source>
</evidence>
<dbReference type="Gene3D" id="3.40.640.10">
    <property type="entry name" value="Type I PLP-dependent aspartate aminotransferase-like (Major domain)"/>
    <property type="match status" value="1"/>
</dbReference>
<proteinExistence type="inferred from homology"/>
<comment type="subunit">
    <text evidence="3">Homodimer.</text>
</comment>
<evidence type="ECO:0000256" key="6">
    <source>
        <dbReference type="ARBA" id="ARBA00022898"/>
    </source>
</evidence>
<sequence length="396" mass="43254">MFENIPQAAPDPILGLTEVYNADPNPEKINLGVGIYQDEQGKTPVLTSVKRAEDLILKQEQSKSYLPIPGSPDYAKAVQTLLFGEDSALRSEGRLFTAHTPGGTGALRVAGEFLKTKTDADTVWLTVPTWPNHGPIFQAAGMKVETFAWFNAETHSFDADAALAAIEQIPEGDVIVLHGCCHNPTGCDPTAEQWRQIAEAVSRRGLMPVMDFAYQGFATGIEEDAVGLRIVAEVCPELIICSSFSKNFGLYRERTGAVTFVTKDADTQGRLASQAKLVVRTNYSNPPSHGGSIVATIFSDQELIAQWHEDLKEMRERLNGMRSLLVSNMASLQSARDFSFVEQQRGMFSMLGLSKEQVAEMGEKHSIHMVGSSRINLAGLSTSNIERFCQALASVL</sequence>
<dbReference type="GO" id="GO:0033585">
    <property type="term" value="P:L-phenylalanine biosynthetic process from chorismate via phenylpyruvate"/>
    <property type="evidence" value="ECO:0007669"/>
    <property type="project" value="TreeGrafter"/>
</dbReference>
<keyword evidence="5 8" id="KW-0808">Transferase</keyword>
<comment type="caution">
    <text evidence="8">The sequence shown here is derived from an EMBL/GenBank/DDBJ whole genome shotgun (WGS) entry which is preliminary data.</text>
</comment>
<comment type="cofactor">
    <cofactor evidence="1">
        <name>pyridoxal 5'-phosphate</name>
        <dbReference type="ChEBI" id="CHEBI:597326"/>
    </cofactor>
</comment>
<evidence type="ECO:0000256" key="1">
    <source>
        <dbReference type="ARBA" id="ARBA00001933"/>
    </source>
</evidence>
<dbReference type="InterPro" id="IPR000796">
    <property type="entry name" value="Asp_trans"/>
</dbReference>
<dbReference type="PRINTS" id="PR00799">
    <property type="entry name" value="TRANSAMINASE"/>
</dbReference>
<dbReference type="Proteomes" id="UP000557872">
    <property type="component" value="Unassembled WGS sequence"/>
</dbReference>
<dbReference type="InterPro" id="IPR015424">
    <property type="entry name" value="PyrdxlP-dep_Trfase"/>
</dbReference>
<dbReference type="GO" id="GO:0030170">
    <property type="term" value="F:pyridoxal phosphate binding"/>
    <property type="evidence" value="ECO:0007669"/>
    <property type="project" value="InterPro"/>
</dbReference>
<dbReference type="NCBIfam" id="NF006719">
    <property type="entry name" value="PRK09257.1"/>
    <property type="match status" value="1"/>
</dbReference>
<dbReference type="GO" id="GO:0004069">
    <property type="term" value="F:L-aspartate:2-oxoglutarate aminotransferase activity"/>
    <property type="evidence" value="ECO:0007669"/>
    <property type="project" value="TreeGrafter"/>
</dbReference>
<evidence type="ECO:0000259" key="7">
    <source>
        <dbReference type="Pfam" id="PF00155"/>
    </source>
</evidence>
<dbReference type="InterPro" id="IPR004839">
    <property type="entry name" value="Aminotransferase_I/II_large"/>
</dbReference>
<keyword evidence="6" id="KW-0663">Pyridoxal phosphate</keyword>
<reference evidence="8 9" key="1">
    <citation type="submission" date="2020-07" db="EMBL/GenBank/DDBJ databases">
        <title>Roseicoccus Jingziensis gen. nov., sp. nov., isolated from coastal seawater.</title>
        <authorList>
            <person name="Feng X."/>
        </authorList>
    </citation>
    <scope>NUCLEOTIDE SEQUENCE [LARGE SCALE GENOMIC DNA]</scope>
    <source>
        <strain evidence="8 9">N1E253</strain>
    </source>
</reference>
<dbReference type="PANTHER" id="PTHR11879">
    <property type="entry name" value="ASPARTATE AMINOTRANSFERASE"/>
    <property type="match status" value="1"/>
</dbReference>
<evidence type="ECO:0000256" key="5">
    <source>
        <dbReference type="ARBA" id="ARBA00022679"/>
    </source>
</evidence>
<dbReference type="Gene3D" id="3.90.1150.10">
    <property type="entry name" value="Aspartate Aminotransferase, domain 1"/>
    <property type="match status" value="1"/>
</dbReference>
<evidence type="ECO:0000256" key="4">
    <source>
        <dbReference type="ARBA" id="ARBA00022576"/>
    </source>
</evidence>
<keyword evidence="9" id="KW-1185">Reference proteome</keyword>
<accession>A0A851GPI0</accession>
<dbReference type="Pfam" id="PF00155">
    <property type="entry name" value="Aminotran_1_2"/>
    <property type="match status" value="1"/>
</dbReference>
<dbReference type="GO" id="GO:0004838">
    <property type="term" value="F:L-tyrosine-2-oxoglutarate transaminase activity"/>
    <property type="evidence" value="ECO:0007669"/>
    <property type="project" value="TreeGrafter"/>
</dbReference>
<dbReference type="AlphaFoldDB" id="A0A851GPI0"/>
<dbReference type="CDD" id="cd00609">
    <property type="entry name" value="AAT_like"/>
    <property type="match status" value="1"/>
</dbReference>
<evidence type="ECO:0000256" key="2">
    <source>
        <dbReference type="ARBA" id="ARBA00007441"/>
    </source>
</evidence>
<keyword evidence="4 8" id="KW-0032">Aminotransferase</keyword>
<dbReference type="GO" id="GO:0005829">
    <property type="term" value="C:cytosol"/>
    <property type="evidence" value="ECO:0007669"/>
    <property type="project" value="TreeGrafter"/>
</dbReference>
<dbReference type="FunFam" id="3.40.640.10:FF:000066">
    <property type="entry name" value="Aspartate aminotransferase"/>
    <property type="match status" value="1"/>
</dbReference>
<evidence type="ECO:0000313" key="9">
    <source>
        <dbReference type="Proteomes" id="UP000557872"/>
    </source>
</evidence>
<dbReference type="InterPro" id="IPR015421">
    <property type="entry name" value="PyrdxlP-dep_Trfase_major"/>
</dbReference>
<protein>
    <submittedName>
        <fullName evidence="8">Aspartate/tyrosine/aromatic aminotransferase</fullName>
    </submittedName>
</protein>
<comment type="similarity">
    <text evidence="2">Belongs to the class-I pyridoxal-phosphate-dependent aminotransferase family.</text>
</comment>
<dbReference type="RefSeq" id="WP_178933756.1">
    <property type="nucleotide sequence ID" value="NZ_JACBAZ010000006.1"/>
</dbReference>
<evidence type="ECO:0000256" key="3">
    <source>
        <dbReference type="ARBA" id="ARBA00011738"/>
    </source>
</evidence>
<dbReference type="EMBL" id="JACBAZ010000006">
    <property type="protein sequence ID" value="NWK56927.1"/>
    <property type="molecule type" value="Genomic_DNA"/>
</dbReference>